<keyword evidence="1" id="KW-0812">Transmembrane</keyword>
<feature type="domain" description="VanZ-like" evidence="2">
    <location>
        <begin position="56"/>
        <end position="133"/>
    </location>
</feature>
<evidence type="ECO:0000256" key="1">
    <source>
        <dbReference type="SAM" id="Phobius"/>
    </source>
</evidence>
<evidence type="ECO:0000313" key="4">
    <source>
        <dbReference type="Proteomes" id="UP001500840"/>
    </source>
</evidence>
<dbReference type="NCBIfam" id="NF037970">
    <property type="entry name" value="vanZ_1"/>
    <property type="match status" value="1"/>
</dbReference>
<comment type="caution">
    <text evidence="3">The sequence shown here is derived from an EMBL/GenBank/DDBJ whole genome shotgun (WGS) entry which is preliminary data.</text>
</comment>
<keyword evidence="1" id="KW-1133">Transmembrane helix</keyword>
<dbReference type="RefSeq" id="WP_345324018.1">
    <property type="nucleotide sequence ID" value="NZ_BAABGA010000041.1"/>
</dbReference>
<dbReference type="PANTHER" id="PTHR28008">
    <property type="entry name" value="DOMAIN PROTEIN, PUTATIVE (AFU_ORTHOLOGUE AFUA_3G10980)-RELATED"/>
    <property type="match status" value="1"/>
</dbReference>
<feature type="transmembrane region" description="Helical" evidence="1">
    <location>
        <begin position="81"/>
        <end position="98"/>
    </location>
</feature>
<evidence type="ECO:0000313" key="3">
    <source>
        <dbReference type="EMBL" id="GAA4457554.1"/>
    </source>
</evidence>
<feature type="transmembrane region" description="Helical" evidence="1">
    <location>
        <begin position="23"/>
        <end position="47"/>
    </location>
</feature>
<dbReference type="Pfam" id="PF04892">
    <property type="entry name" value="VanZ"/>
    <property type="match status" value="1"/>
</dbReference>
<accession>A0ABP8MZY7</accession>
<reference evidence="4" key="1">
    <citation type="journal article" date="2019" name="Int. J. Syst. Evol. Microbiol.">
        <title>The Global Catalogue of Microorganisms (GCM) 10K type strain sequencing project: providing services to taxonomists for standard genome sequencing and annotation.</title>
        <authorList>
            <consortium name="The Broad Institute Genomics Platform"/>
            <consortium name="The Broad Institute Genome Sequencing Center for Infectious Disease"/>
            <person name="Wu L."/>
            <person name="Ma J."/>
        </authorList>
    </citation>
    <scope>NUCLEOTIDE SEQUENCE [LARGE SCALE GENOMIC DNA]</scope>
    <source>
        <strain evidence="4">JCM 17759</strain>
    </source>
</reference>
<proteinExistence type="predicted"/>
<sequence>MSSAPAYPNMGTSMQSITKKTILGFRLAIFALAGYWLLIFVLTHIPSAMIKPPKISDKLMHFTAFGGLGMLMCYVTTSDRLVRRFSMIAIIGMSYAAIDEYTQGFVRGRSPDPMDFVADTAGILTAIAAYATFRAIYYLWKSRAALA</sequence>
<protein>
    <submittedName>
        <fullName evidence="3">VanZ family protein</fullName>
    </submittedName>
</protein>
<evidence type="ECO:0000259" key="2">
    <source>
        <dbReference type="Pfam" id="PF04892"/>
    </source>
</evidence>
<keyword evidence="1" id="KW-0472">Membrane</keyword>
<organism evidence="3 4">
    <name type="scientific">Novipirellula rosea</name>
    <dbReference type="NCBI Taxonomy" id="1031540"/>
    <lineage>
        <taxon>Bacteria</taxon>
        <taxon>Pseudomonadati</taxon>
        <taxon>Planctomycetota</taxon>
        <taxon>Planctomycetia</taxon>
        <taxon>Pirellulales</taxon>
        <taxon>Pirellulaceae</taxon>
        <taxon>Novipirellula</taxon>
    </lineage>
</organism>
<gene>
    <name evidence="3" type="ORF">GCM10023156_34530</name>
</gene>
<dbReference type="EMBL" id="BAABGA010000041">
    <property type="protein sequence ID" value="GAA4457554.1"/>
    <property type="molecule type" value="Genomic_DNA"/>
</dbReference>
<dbReference type="InterPro" id="IPR006976">
    <property type="entry name" value="VanZ-like"/>
</dbReference>
<keyword evidence="4" id="KW-1185">Reference proteome</keyword>
<dbReference type="PANTHER" id="PTHR28008:SF1">
    <property type="entry name" value="DOMAIN PROTEIN, PUTATIVE (AFU_ORTHOLOGUE AFUA_3G10980)-RELATED"/>
    <property type="match status" value="1"/>
</dbReference>
<name>A0ABP8MZY7_9BACT</name>
<dbReference type="Proteomes" id="UP001500840">
    <property type="component" value="Unassembled WGS sequence"/>
</dbReference>
<feature type="transmembrane region" description="Helical" evidence="1">
    <location>
        <begin position="59"/>
        <end position="76"/>
    </location>
</feature>
<feature type="transmembrane region" description="Helical" evidence="1">
    <location>
        <begin position="118"/>
        <end position="140"/>
    </location>
</feature>